<dbReference type="GO" id="GO:0015031">
    <property type="term" value="P:protein transport"/>
    <property type="evidence" value="ECO:0007669"/>
    <property type="project" value="UniProtKB-KW"/>
</dbReference>
<evidence type="ECO:0008006" key="8">
    <source>
        <dbReference type="Google" id="ProtNLM"/>
    </source>
</evidence>
<keyword evidence="4" id="KW-0653">Protein transport</keyword>
<dbReference type="PROSITE" id="PS51257">
    <property type="entry name" value="PROKAR_LIPOPROTEIN"/>
    <property type="match status" value="1"/>
</dbReference>
<evidence type="ECO:0000256" key="5">
    <source>
        <dbReference type="ARBA" id="ARBA00023136"/>
    </source>
</evidence>
<comment type="subunit">
    <text evidence="2">Monomer.</text>
</comment>
<reference evidence="7" key="1">
    <citation type="journal article" date="2015" name="Nature">
        <title>Complex archaea that bridge the gap between prokaryotes and eukaryotes.</title>
        <authorList>
            <person name="Spang A."/>
            <person name="Saw J.H."/>
            <person name="Jorgensen S.L."/>
            <person name="Zaremba-Niedzwiedzka K."/>
            <person name="Martijn J."/>
            <person name="Lind A.E."/>
            <person name="van Eijk R."/>
            <person name="Schleper C."/>
            <person name="Guy L."/>
            <person name="Ettema T.J."/>
        </authorList>
    </citation>
    <scope>NUCLEOTIDE SEQUENCE</scope>
</reference>
<evidence type="ECO:0000256" key="6">
    <source>
        <dbReference type="ARBA" id="ARBA00023186"/>
    </source>
</evidence>
<evidence type="ECO:0000256" key="1">
    <source>
        <dbReference type="ARBA" id="ARBA00004442"/>
    </source>
</evidence>
<gene>
    <name evidence="7" type="ORF">LCGC14_0178190</name>
</gene>
<keyword evidence="5" id="KW-0472">Membrane</keyword>
<dbReference type="HAMAP" id="MF_00233">
    <property type="entry name" value="LolB"/>
    <property type="match status" value="1"/>
</dbReference>
<dbReference type="Pfam" id="PF03550">
    <property type="entry name" value="LolB"/>
    <property type="match status" value="1"/>
</dbReference>
<dbReference type="SUPFAM" id="SSF89392">
    <property type="entry name" value="Prokaryotic lipoproteins and lipoprotein localization factors"/>
    <property type="match status" value="1"/>
</dbReference>
<dbReference type="NCBIfam" id="TIGR00548">
    <property type="entry name" value="lolB"/>
    <property type="match status" value="1"/>
</dbReference>
<keyword evidence="3" id="KW-0813">Transport</keyword>
<evidence type="ECO:0000256" key="3">
    <source>
        <dbReference type="ARBA" id="ARBA00022448"/>
    </source>
</evidence>
<dbReference type="EMBL" id="LAZR01000071">
    <property type="protein sequence ID" value="KKN95292.1"/>
    <property type="molecule type" value="Genomic_DNA"/>
</dbReference>
<evidence type="ECO:0000256" key="4">
    <source>
        <dbReference type="ARBA" id="ARBA00022927"/>
    </source>
</evidence>
<comment type="caution">
    <text evidence="7">The sequence shown here is derived from an EMBL/GenBank/DDBJ whole genome shotgun (WGS) entry which is preliminary data.</text>
</comment>
<dbReference type="GO" id="GO:0009279">
    <property type="term" value="C:cell outer membrane"/>
    <property type="evidence" value="ECO:0007669"/>
    <property type="project" value="UniProtKB-SubCell"/>
</dbReference>
<dbReference type="CDD" id="cd16326">
    <property type="entry name" value="LolB"/>
    <property type="match status" value="1"/>
</dbReference>
<comment type="subcellular location">
    <subcellularLocation>
        <location evidence="1">Cell outer membrane</location>
    </subcellularLocation>
</comment>
<sequence length="205" mass="22918">MPLIRSLCLIGLILTISACSNLHQRETLDFGGDPAAWQAHRQSIEPLQNWTLQGKLGMRSPQESGSGTLFWLQREGDYDIRLSGPLGRGATRIVGDDQTVTLEMAGRDPVQAASAEELLEQQIGWRLPVDHLLYWVRGLPAPDNPSRLQLDTESRLARLSQAGWTVEYSRYQTVGDLELPQRMQLSGYDVLLTLVVTRWAPGINE</sequence>
<keyword evidence="6" id="KW-0143">Chaperone</keyword>
<dbReference type="InterPro" id="IPR029046">
    <property type="entry name" value="LolA/LolB/LppX"/>
</dbReference>
<dbReference type="AlphaFoldDB" id="A0A0F9V6I9"/>
<evidence type="ECO:0000313" key="7">
    <source>
        <dbReference type="EMBL" id="KKN95292.1"/>
    </source>
</evidence>
<protein>
    <recommendedName>
        <fullName evidence="8">Outer-membrane lipoprotein LolB</fullName>
    </recommendedName>
</protein>
<dbReference type="Gene3D" id="2.50.20.10">
    <property type="entry name" value="Lipoprotein localisation LolA/LolB/LppX"/>
    <property type="match status" value="1"/>
</dbReference>
<accession>A0A0F9V6I9</accession>
<dbReference type="InterPro" id="IPR004565">
    <property type="entry name" value="OM_lipoprot_LolB"/>
</dbReference>
<evidence type="ECO:0000256" key="2">
    <source>
        <dbReference type="ARBA" id="ARBA00011245"/>
    </source>
</evidence>
<proteinExistence type="inferred from homology"/>
<organism evidence="7">
    <name type="scientific">marine sediment metagenome</name>
    <dbReference type="NCBI Taxonomy" id="412755"/>
    <lineage>
        <taxon>unclassified sequences</taxon>
        <taxon>metagenomes</taxon>
        <taxon>ecological metagenomes</taxon>
    </lineage>
</organism>
<name>A0A0F9V6I9_9ZZZZ</name>